<keyword evidence="5 7" id="KW-1133">Transmembrane helix</keyword>
<comment type="subcellular location">
    <subcellularLocation>
        <location evidence="1 7">Cell membrane</location>
        <topology evidence="1 7">Multi-pass membrane protein</topology>
    </subcellularLocation>
</comment>
<evidence type="ECO:0000256" key="1">
    <source>
        <dbReference type="ARBA" id="ARBA00004651"/>
    </source>
</evidence>
<evidence type="ECO:0000256" key="4">
    <source>
        <dbReference type="ARBA" id="ARBA00022692"/>
    </source>
</evidence>
<name>A0A158AHX5_9BURK</name>
<dbReference type="CDD" id="cd06261">
    <property type="entry name" value="TM_PBP2"/>
    <property type="match status" value="1"/>
</dbReference>
<dbReference type="Pfam" id="PF00528">
    <property type="entry name" value="BPD_transp_1"/>
    <property type="match status" value="1"/>
</dbReference>
<evidence type="ECO:0000313" key="10">
    <source>
        <dbReference type="Proteomes" id="UP000054978"/>
    </source>
</evidence>
<dbReference type="Proteomes" id="UP000054978">
    <property type="component" value="Unassembled WGS sequence"/>
</dbReference>
<evidence type="ECO:0000259" key="8">
    <source>
        <dbReference type="PROSITE" id="PS50928"/>
    </source>
</evidence>
<evidence type="ECO:0000256" key="2">
    <source>
        <dbReference type="ARBA" id="ARBA00022448"/>
    </source>
</evidence>
<dbReference type="OrthoDB" id="9805108at2"/>
<protein>
    <submittedName>
        <fullName evidence="9">ABC transporter membrane permease</fullName>
    </submittedName>
</protein>
<feature type="transmembrane region" description="Helical" evidence="7">
    <location>
        <begin position="134"/>
        <end position="154"/>
    </location>
</feature>
<feature type="transmembrane region" description="Helical" evidence="7">
    <location>
        <begin position="229"/>
        <end position="254"/>
    </location>
</feature>
<keyword evidence="10" id="KW-1185">Reference proteome</keyword>
<dbReference type="PANTHER" id="PTHR30193:SF42">
    <property type="entry name" value="ABC TRANSPORTER PERMEASE PROTEIN"/>
    <property type="match status" value="1"/>
</dbReference>
<keyword evidence="6 7" id="KW-0472">Membrane</keyword>
<gene>
    <name evidence="9" type="ORF">AWB83_01857</name>
</gene>
<dbReference type="InterPro" id="IPR000515">
    <property type="entry name" value="MetI-like"/>
</dbReference>
<feature type="transmembrane region" description="Helical" evidence="7">
    <location>
        <begin position="100"/>
        <end position="122"/>
    </location>
</feature>
<dbReference type="AlphaFoldDB" id="A0A158AHX5"/>
<accession>A0A158AHX5</accession>
<dbReference type="GO" id="GO:0055085">
    <property type="term" value="P:transmembrane transport"/>
    <property type="evidence" value="ECO:0007669"/>
    <property type="project" value="InterPro"/>
</dbReference>
<evidence type="ECO:0000313" key="9">
    <source>
        <dbReference type="EMBL" id="SAK57325.1"/>
    </source>
</evidence>
<comment type="similarity">
    <text evidence="7">Belongs to the binding-protein-dependent transport system permease family.</text>
</comment>
<reference evidence="9" key="1">
    <citation type="submission" date="2016-01" db="EMBL/GenBank/DDBJ databases">
        <authorList>
            <person name="Peeters C."/>
        </authorList>
    </citation>
    <scope>NUCLEOTIDE SEQUENCE [LARGE SCALE GENOMIC DNA]</scope>
    <source>
        <strain evidence="9">LMG 29326</strain>
    </source>
</reference>
<evidence type="ECO:0000256" key="5">
    <source>
        <dbReference type="ARBA" id="ARBA00022989"/>
    </source>
</evidence>
<dbReference type="SUPFAM" id="SSF161098">
    <property type="entry name" value="MetI-like"/>
    <property type="match status" value="1"/>
</dbReference>
<dbReference type="GO" id="GO:0005886">
    <property type="term" value="C:plasma membrane"/>
    <property type="evidence" value="ECO:0007669"/>
    <property type="project" value="UniProtKB-SubCell"/>
</dbReference>
<comment type="caution">
    <text evidence="9">The sequence shown here is derived from an EMBL/GenBank/DDBJ whole genome shotgun (WGS) entry which is preliminary data.</text>
</comment>
<dbReference type="EMBL" id="FCOB02000007">
    <property type="protein sequence ID" value="SAK57325.1"/>
    <property type="molecule type" value="Genomic_DNA"/>
</dbReference>
<dbReference type="PANTHER" id="PTHR30193">
    <property type="entry name" value="ABC TRANSPORTER PERMEASE PROTEIN"/>
    <property type="match status" value="1"/>
</dbReference>
<keyword evidence="4 7" id="KW-0812">Transmembrane</keyword>
<keyword evidence="2 7" id="KW-0813">Transport</keyword>
<feature type="transmembrane region" description="Helical" evidence="7">
    <location>
        <begin position="183"/>
        <end position="208"/>
    </location>
</feature>
<dbReference type="Gene3D" id="1.10.3720.10">
    <property type="entry name" value="MetI-like"/>
    <property type="match status" value="1"/>
</dbReference>
<organism evidence="9 10">
    <name type="scientific">Caballeronia ptereochthonis</name>
    <dbReference type="NCBI Taxonomy" id="1777144"/>
    <lineage>
        <taxon>Bacteria</taxon>
        <taxon>Pseudomonadati</taxon>
        <taxon>Pseudomonadota</taxon>
        <taxon>Betaproteobacteria</taxon>
        <taxon>Burkholderiales</taxon>
        <taxon>Burkholderiaceae</taxon>
        <taxon>Caballeronia</taxon>
    </lineage>
</organism>
<dbReference type="InterPro" id="IPR051393">
    <property type="entry name" value="ABC_transporter_permease"/>
</dbReference>
<dbReference type="STRING" id="1777144.AWB83_01857"/>
<feature type="transmembrane region" description="Helical" evidence="7">
    <location>
        <begin position="42"/>
        <end position="61"/>
    </location>
</feature>
<dbReference type="InterPro" id="IPR035906">
    <property type="entry name" value="MetI-like_sf"/>
</dbReference>
<proteinExistence type="inferred from homology"/>
<feature type="transmembrane region" description="Helical" evidence="7">
    <location>
        <begin position="289"/>
        <end position="312"/>
    </location>
</feature>
<feature type="domain" description="ABC transmembrane type-1" evidence="8">
    <location>
        <begin position="97"/>
        <end position="312"/>
    </location>
</feature>
<dbReference type="PROSITE" id="PS50928">
    <property type="entry name" value="ABC_TM1"/>
    <property type="match status" value="1"/>
</dbReference>
<evidence type="ECO:0000256" key="7">
    <source>
        <dbReference type="RuleBase" id="RU363032"/>
    </source>
</evidence>
<sequence length="324" mass="36196">MLLHNRAQAAPTLEDLKNGSGQRPANKRSTLRNRFEAILPKLVLSPTLIITLIFVYGFIVWTTLLSFTRSRAFANFHWAGLLQYGRVWEHPRWHVAIGNLGIYASLYVVLCMAIGLGLAILLDQRIRAEGGLRALFLYPMALSFIVTGTAWKWILNPGLGLTKLFHDWGWTSFQFDWIINDDMAIYTVVIAAVWQASGFVMAMFLAGLRGIDQEQVKAASIDGARMPAIYRRIIIPQLRPVFVSAFVILVHLAVKSYELVIALTGAGPGYSTELPSTFMYSFTFTRNELGMGAASAVMMLCTVAAIMVPYLYSEMRPRRKSAGH</sequence>
<evidence type="ECO:0000256" key="6">
    <source>
        <dbReference type="ARBA" id="ARBA00023136"/>
    </source>
</evidence>
<keyword evidence="3" id="KW-1003">Cell membrane</keyword>
<dbReference type="RefSeq" id="WP_087044552.1">
    <property type="nucleotide sequence ID" value="NZ_FCOB02000007.1"/>
</dbReference>
<evidence type="ECO:0000256" key="3">
    <source>
        <dbReference type="ARBA" id="ARBA00022475"/>
    </source>
</evidence>